<evidence type="ECO:0000256" key="1">
    <source>
        <dbReference type="ARBA" id="ARBA00004613"/>
    </source>
</evidence>
<dbReference type="SUPFAM" id="SSF50685">
    <property type="entry name" value="Barwin-like endoglucanases"/>
    <property type="match status" value="1"/>
</dbReference>
<dbReference type="OrthoDB" id="4898945at2759"/>
<organism evidence="4 5">
    <name type="scientific">Pisolithus microcarpus 441</name>
    <dbReference type="NCBI Taxonomy" id="765257"/>
    <lineage>
        <taxon>Eukaryota</taxon>
        <taxon>Fungi</taxon>
        <taxon>Dikarya</taxon>
        <taxon>Basidiomycota</taxon>
        <taxon>Agaricomycotina</taxon>
        <taxon>Agaricomycetes</taxon>
        <taxon>Agaricomycetidae</taxon>
        <taxon>Boletales</taxon>
        <taxon>Sclerodermatineae</taxon>
        <taxon>Pisolithaceae</taxon>
        <taxon>Pisolithus</taxon>
    </lineage>
</organism>
<evidence type="ECO:0008006" key="6">
    <source>
        <dbReference type="Google" id="ProtNLM"/>
    </source>
</evidence>
<evidence type="ECO:0000256" key="3">
    <source>
        <dbReference type="ARBA" id="ARBA00022525"/>
    </source>
</evidence>
<dbReference type="EMBL" id="KN834132">
    <property type="protein sequence ID" value="KIK11992.1"/>
    <property type="molecule type" value="Genomic_DNA"/>
</dbReference>
<dbReference type="Proteomes" id="UP000054018">
    <property type="component" value="Unassembled WGS sequence"/>
</dbReference>
<dbReference type="Pfam" id="PF07249">
    <property type="entry name" value="Cerato-platanin"/>
    <property type="match status" value="1"/>
</dbReference>
<comment type="subcellular location">
    <subcellularLocation>
        <location evidence="1">Secreted</location>
    </subcellularLocation>
</comment>
<comment type="similarity">
    <text evidence="2">Belongs to the cerato-platanin family.</text>
</comment>
<evidence type="ECO:0000313" key="5">
    <source>
        <dbReference type="Proteomes" id="UP000054018"/>
    </source>
</evidence>
<sequence>VFASTTASTMMYTYFIFAVSLSIPVRAQMTTSLAYSPVYGDASLPLSRLACSDGSNGLESKGYTTLGSFSDFPYLGGAPTIADWNDPNCGKCYAITYGKNTIKVIALDVSKDGFTVSPQAMDTLTDGQANALGRVEVTAAEVPASECSL</sequence>
<name>A0A0C9YNY0_9AGAM</name>
<proteinExistence type="inferred from homology"/>
<reference evidence="4 5" key="1">
    <citation type="submission" date="2014-04" db="EMBL/GenBank/DDBJ databases">
        <authorList>
            <consortium name="DOE Joint Genome Institute"/>
            <person name="Kuo A."/>
            <person name="Kohler A."/>
            <person name="Costa M.D."/>
            <person name="Nagy L.G."/>
            <person name="Floudas D."/>
            <person name="Copeland A."/>
            <person name="Barry K.W."/>
            <person name="Cichocki N."/>
            <person name="Veneault-Fourrey C."/>
            <person name="LaButti K."/>
            <person name="Lindquist E.A."/>
            <person name="Lipzen A."/>
            <person name="Lundell T."/>
            <person name="Morin E."/>
            <person name="Murat C."/>
            <person name="Sun H."/>
            <person name="Tunlid A."/>
            <person name="Henrissat B."/>
            <person name="Grigoriev I.V."/>
            <person name="Hibbett D.S."/>
            <person name="Martin F."/>
            <person name="Nordberg H.P."/>
            <person name="Cantor M.N."/>
            <person name="Hua S.X."/>
        </authorList>
    </citation>
    <scope>NUCLEOTIDE SEQUENCE [LARGE SCALE GENOMIC DNA]</scope>
    <source>
        <strain evidence="4 5">441</strain>
    </source>
</reference>
<gene>
    <name evidence="4" type="ORF">PISMIDRAFT_121740</name>
</gene>
<accession>A0A0C9YNY0</accession>
<keyword evidence="5" id="KW-1185">Reference proteome</keyword>
<reference evidence="5" key="2">
    <citation type="submission" date="2015-01" db="EMBL/GenBank/DDBJ databases">
        <title>Evolutionary Origins and Diversification of the Mycorrhizal Mutualists.</title>
        <authorList>
            <consortium name="DOE Joint Genome Institute"/>
            <consortium name="Mycorrhizal Genomics Consortium"/>
            <person name="Kohler A."/>
            <person name="Kuo A."/>
            <person name="Nagy L.G."/>
            <person name="Floudas D."/>
            <person name="Copeland A."/>
            <person name="Barry K.W."/>
            <person name="Cichocki N."/>
            <person name="Veneault-Fourrey C."/>
            <person name="LaButti K."/>
            <person name="Lindquist E.A."/>
            <person name="Lipzen A."/>
            <person name="Lundell T."/>
            <person name="Morin E."/>
            <person name="Murat C."/>
            <person name="Riley R."/>
            <person name="Ohm R."/>
            <person name="Sun H."/>
            <person name="Tunlid A."/>
            <person name="Henrissat B."/>
            <person name="Grigoriev I.V."/>
            <person name="Hibbett D.S."/>
            <person name="Martin F."/>
        </authorList>
    </citation>
    <scope>NUCLEOTIDE SEQUENCE [LARGE SCALE GENOMIC DNA]</scope>
    <source>
        <strain evidence="5">441</strain>
    </source>
</reference>
<evidence type="ECO:0000256" key="2">
    <source>
        <dbReference type="ARBA" id="ARBA00010421"/>
    </source>
</evidence>
<dbReference type="HOGENOM" id="CLU_111635_0_0_1"/>
<keyword evidence="3" id="KW-0964">Secreted</keyword>
<dbReference type="GO" id="GO:0005576">
    <property type="term" value="C:extracellular region"/>
    <property type="evidence" value="ECO:0007669"/>
    <property type="project" value="UniProtKB-SubCell"/>
</dbReference>
<feature type="non-terminal residue" evidence="4">
    <location>
        <position position="1"/>
    </location>
</feature>
<dbReference type="Gene3D" id="2.40.40.10">
    <property type="entry name" value="RlpA-like domain"/>
    <property type="match status" value="1"/>
</dbReference>
<protein>
    <recommendedName>
        <fullName evidence="6">Cerato-platanin</fullName>
    </recommendedName>
</protein>
<dbReference type="InterPro" id="IPR036908">
    <property type="entry name" value="RlpA-like_sf"/>
</dbReference>
<dbReference type="AlphaFoldDB" id="A0A0C9YNY0"/>
<dbReference type="CDD" id="cd22778">
    <property type="entry name" value="DPBB_CEPL-like"/>
    <property type="match status" value="1"/>
</dbReference>
<evidence type="ECO:0000313" key="4">
    <source>
        <dbReference type="EMBL" id="KIK11992.1"/>
    </source>
</evidence>
<dbReference type="InterPro" id="IPR010829">
    <property type="entry name" value="Cerato-platanin"/>
</dbReference>